<feature type="region of interest" description="Disordered" evidence="2">
    <location>
        <begin position="528"/>
        <end position="548"/>
    </location>
</feature>
<dbReference type="CDD" id="cd00024">
    <property type="entry name" value="CD_CSD"/>
    <property type="match status" value="1"/>
</dbReference>
<organism evidence="4 5">
    <name type="scientific">Diaporthe vaccinii</name>
    <dbReference type="NCBI Taxonomy" id="105482"/>
    <lineage>
        <taxon>Eukaryota</taxon>
        <taxon>Fungi</taxon>
        <taxon>Dikarya</taxon>
        <taxon>Ascomycota</taxon>
        <taxon>Pezizomycotina</taxon>
        <taxon>Sordariomycetes</taxon>
        <taxon>Sordariomycetidae</taxon>
        <taxon>Diaporthales</taxon>
        <taxon>Diaporthaceae</taxon>
        <taxon>Diaporthe</taxon>
        <taxon>Diaporthe eres species complex</taxon>
    </lineage>
</organism>
<dbReference type="InterPro" id="IPR016197">
    <property type="entry name" value="Chromo-like_dom_sf"/>
</dbReference>
<feature type="domain" description="Chromo" evidence="3">
    <location>
        <begin position="478"/>
        <end position="541"/>
    </location>
</feature>
<dbReference type="Proteomes" id="UP001600888">
    <property type="component" value="Unassembled WGS sequence"/>
</dbReference>
<sequence length="637" mass="69526">MISAPAAAMEDLEAGWERFRSDIRGSSEVVDTKQEKPILQFHIPIRPRRPKYRPGSGPAPPRINLRPVHDSDAFIVDKVVLPRGPFHPSDHIRQRRCYYIVGWPDLPAARPVVDASKILDYVSPRTLEDWEYQDALRREEERDKAREAKEREVAEGKEGATPVDGGPLPGARRRPGRPPRAMMMVAVPTPEPELNSEQEETIHKRMRGPSLSTPQKSRVAQLVAEEEMLEELEGVSENAELGIHRRPDPSSEDGGISGGDVNMGVVEDLDSLRLSSAVAGRSSRECSRASSAKPAFASSPASLAKPAASVAVHRAAAPAVPPLTRRAGDRNSSSPSRSSKAPTRPQVSTTPIPLPSYYSQALKQRIPKSHVAVPSTYTGLPGRSASTQSDQVNSRRSSSANPPPSHTNGFTPIGGTFSRPPKRPAEDSPVSADPLAKTKSKKSKNKQAKLAAADAEVPAETADSPDPILDLVQGEQDYVVKRLEGDYVLDGVHWFKVRWEGDWPEDQNPTWEPRENIAERLVKQYLKRRPKRGSSRLDGPKSKKQAKMKQTNLLADWAKGCSSVADAFEGEVELNATGDTMLGQGNALGSNADADDGPDELLVIDENETAATERRKAMEAQIVAQFASIARAAPQHF</sequence>
<protein>
    <recommendedName>
        <fullName evidence="3">Chromo domain-containing protein</fullName>
    </recommendedName>
</protein>
<feature type="region of interest" description="Disordered" evidence="2">
    <location>
        <begin position="275"/>
        <end position="468"/>
    </location>
</feature>
<accession>A0ABR4DZK7</accession>
<evidence type="ECO:0000256" key="2">
    <source>
        <dbReference type="SAM" id="MobiDB-lite"/>
    </source>
</evidence>
<name>A0ABR4DZK7_9PEZI</name>
<dbReference type="InterPro" id="IPR023780">
    <property type="entry name" value="Chromo_domain"/>
</dbReference>
<feature type="compositionally biased region" description="Low complexity" evidence="2">
    <location>
        <begin position="288"/>
        <end position="318"/>
    </location>
</feature>
<dbReference type="Pfam" id="PF00385">
    <property type="entry name" value="Chromo"/>
    <property type="match status" value="1"/>
</dbReference>
<keyword evidence="5" id="KW-1185">Reference proteome</keyword>
<evidence type="ECO:0000259" key="3">
    <source>
        <dbReference type="PROSITE" id="PS50013"/>
    </source>
</evidence>
<feature type="compositionally biased region" description="Basic and acidic residues" evidence="2">
    <location>
        <begin position="141"/>
        <end position="158"/>
    </location>
</feature>
<evidence type="ECO:0000313" key="5">
    <source>
        <dbReference type="Proteomes" id="UP001600888"/>
    </source>
</evidence>
<evidence type="ECO:0000313" key="4">
    <source>
        <dbReference type="EMBL" id="KAL2275574.1"/>
    </source>
</evidence>
<feature type="compositionally biased region" description="Basic residues" evidence="2">
    <location>
        <begin position="438"/>
        <end position="447"/>
    </location>
</feature>
<proteinExistence type="predicted"/>
<reference evidence="4 5" key="1">
    <citation type="submission" date="2024-03" db="EMBL/GenBank/DDBJ databases">
        <title>A high-quality draft genome sequence of Diaporthe vaccinii, a causative agent of upright dieback and viscid rot disease in cranberry plants.</title>
        <authorList>
            <person name="Sarrasin M."/>
            <person name="Lang B.F."/>
            <person name="Burger G."/>
        </authorList>
    </citation>
    <scope>NUCLEOTIDE SEQUENCE [LARGE SCALE GENOMIC DNA]</scope>
    <source>
        <strain evidence="4 5">IS7</strain>
    </source>
</reference>
<dbReference type="PROSITE" id="PS50013">
    <property type="entry name" value="CHROMO_2"/>
    <property type="match status" value="1"/>
</dbReference>
<comment type="subunit">
    <text evidence="1">Component of the NuA4 histone acetyltransferase complex.</text>
</comment>
<feature type="compositionally biased region" description="Polar residues" evidence="2">
    <location>
        <begin position="345"/>
        <end position="362"/>
    </location>
</feature>
<gene>
    <name evidence="4" type="ORF">FJTKL_01964</name>
</gene>
<dbReference type="Gene3D" id="2.40.50.40">
    <property type="match status" value="1"/>
</dbReference>
<feature type="region of interest" description="Disordered" evidence="2">
    <location>
        <begin position="233"/>
        <end position="263"/>
    </location>
</feature>
<dbReference type="EMBL" id="JBAWTH010000130">
    <property type="protein sequence ID" value="KAL2275574.1"/>
    <property type="molecule type" value="Genomic_DNA"/>
</dbReference>
<feature type="compositionally biased region" description="Low complexity" evidence="2">
    <location>
        <begin position="448"/>
        <end position="462"/>
    </location>
</feature>
<dbReference type="InterPro" id="IPR000953">
    <property type="entry name" value="Chromo/chromo_shadow_dom"/>
</dbReference>
<evidence type="ECO:0000256" key="1">
    <source>
        <dbReference type="ARBA" id="ARBA00011353"/>
    </source>
</evidence>
<comment type="caution">
    <text evidence="4">The sequence shown here is derived from an EMBL/GenBank/DDBJ whole genome shotgun (WGS) entry which is preliminary data.</text>
</comment>
<feature type="region of interest" description="Disordered" evidence="2">
    <location>
        <begin position="141"/>
        <end position="220"/>
    </location>
</feature>
<dbReference type="SUPFAM" id="SSF54160">
    <property type="entry name" value="Chromo domain-like"/>
    <property type="match status" value="1"/>
</dbReference>